<dbReference type="InterPro" id="IPR036286">
    <property type="entry name" value="LexA/Signal_pep-like_sf"/>
</dbReference>
<protein>
    <recommendedName>
        <fullName evidence="4">Peptidase S24/S26A/S26B/S26C domain-containing protein</fullName>
    </recommendedName>
</protein>
<dbReference type="RefSeq" id="WP_203903614.1">
    <property type="nucleotide sequence ID" value="NZ_BOPF01000033.1"/>
</dbReference>
<dbReference type="CDD" id="cd06530">
    <property type="entry name" value="S26_SPase_I"/>
    <property type="match status" value="1"/>
</dbReference>
<keyword evidence="6" id="KW-1185">Reference proteome</keyword>
<dbReference type="Pfam" id="PF00717">
    <property type="entry name" value="Peptidase_S24"/>
    <property type="match status" value="1"/>
</dbReference>
<evidence type="ECO:0000256" key="1">
    <source>
        <dbReference type="ARBA" id="ARBA00004308"/>
    </source>
</evidence>
<dbReference type="Gene3D" id="2.10.109.10">
    <property type="entry name" value="Umud Fragment, subunit A"/>
    <property type="match status" value="1"/>
</dbReference>
<evidence type="ECO:0000313" key="6">
    <source>
        <dbReference type="Proteomes" id="UP000619260"/>
    </source>
</evidence>
<evidence type="ECO:0000256" key="3">
    <source>
        <dbReference type="ARBA" id="ARBA00023136"/>
    </source>
</evidence>
<dbReference type="InterPro" id="IPR052064">
    <property type="entry name" value="Mito_IMP1_subunit"/>
</dbReference>
<dbReference type="GO" id="GO:0004252">
    <property type="term" value="F:serine-type endopeptidase activity"/>
    <property type="evidence" value="ECO:0007669"/>
    <property type="project" value="InterPro"/>
</dbReference>
<dbReference type="InterPro" id="IPR019533">
    <property type="entry name" value="Peptidase_S26"/>
</dbReference>
<organism evidence="5 6">
    <name type="scientific">Virgisporangium aliadipatigenens</name>
    <dbReference type="NCBI Taxonomy" id="741659"/>
    <lineage>
        <taxon>Bacteria</taxon>
        <taxon>Bacillati</taxon>
        <taxon>Actinomycetota</taxon>
        <taxon>Actinomycetes</taxon>
        <taxon>Micromonosporales</taxon>
        <taxon>Micromonosporaceae</taxon>
        <taxon>Virgisporangium</taxon>
    </lineage>
</organism>
<dbReference type="AlphaFoldDB" id="A0A8J3YT78"/>
<dbReference type="SUPFAM" id="SSF51306">
    <property type="entry name" value="LexA/Signal peptidase"/>
    <property type="match status" value="1"/>
</dbReference>
<name>A0A8J3YT78_9ACTN</name>
<keyword evidence="2" id="KW-0378">Hydrolase</keyword>
<evidence type="ECO:0000259" key="4">
    <source>
        <dbReference type="Pfam" id="PF00717"/>
    </source>
</evidence>
<sequence length="119" mass="13252">MILVPTLLRLPSPSDTEVTMRLPLFAAAVHGPSMVPTLRSGDFVLAVRTRRARAGHVVIARFAARPDLVMVKRVERPVDGGYWLVGDNTFGSDDSRAYGPGEVLGRVVLRYWPRPRMIR</sequence>
<comment type="caution">
    <text evidence="5">The sequence shown here is derived from an EMBL/GenBank/DDBJ whole genome shotgun (WGS) entry which is preliminary data.</text>
</comment>
<comment type="subcellular location">
    <subcellularLocation>
        <location evidence="1">Endomembrane system</location>
    </subcellularLocation>
</comment>
<dbReference type="GO" id="GO:0006465">
    <property type="term" value="P:signal peptide processing"/>
    <property type="evidence" value="ECO:0007669"/>
    <property type="project" value="InterPro"/>
</dbReference>
<feature type="domain" description="Peptidase S24/S26A/S26B/S26C" evidence="4">
    <location>
        <begin position="23"/>
        <end position="90"/>
    </location>
</feature>
<accession>A0A8J3YT78</accession>
<proteinExistence type="predicted"/>
<dbReference type="PANTHER" id="PTHR12383">
    <property type="entry name" value="PROTEASE FAMILY S26 MITOCHONDRIAL INNER MEMBRANE PROTEASE-RELATED"/>
    <property type="match status" value="1"/>
</dbReference>
<dbReference type="Proteomes" id="UP000619260">
    <property type="component" value="Unassembled WGS sequence"/>
</dbReference>
<gene>
    <name evidence="5" type="ORF">Val02_70630</name>
</gene>
<keyword evidence="3" id="KW-0472">Membrane</keyword>
<evidence type="ECO:0000313" key="5">
    <source>
        <dbReference type="EMBL" id="GIJ50177.1"/>
    </source>
</evidence>
<dbReference type="PANTHER" id="PTHR12383:SF16">
    <property type="entry name" value="MITOCHONDRIAL INNER MEMBRANE PROTEASE SUBUNIT 1"/>
    <property type="match status" value="1"/>
</dbReference>
<dbReference type="GO" id="GO:0012505">
    <property type="term" value="C:endomembrane system"/>
    <property type="evidence" value="ECO:0007669"/>
    <property type="project" value="UniProtKB-SubCell"/>
</dbReference>
<dbReference type="InterPro" id="IPR015927">
    <property type="entry name" value="Peptidase_S24_S26A/B/C"/>
</dbReference>
<evidence type="ECO:0000256" key="2">
    <source>
        <dbReference type="ARBA" id="ARBA00022801"/>
    </source>
</evidence>
<dbReference type="EMBL" id="BOPF01000033">
    <property type="protein sequence ID" value="GIJ50177.1"/>
    <property type="molecule type" value="Genomic_DNA"/>
</dbReference>
<reference evidence="5" key="1">
    <citation type="submission" date="2021-01" db="EMBL/GenBank/DDBJ databases">
        <title>Whole genome shotgun sequence of Virgisporangium aliadipatigenens NBRC 105644.</title>
        <authorList>
            <person name="Komaki H."/>
            <person name="Tamura T."/>
        </authorList>
    </citation>
    <scope>NUCLEOTIDE SEQUENCE</scope>
    <source>
        <strain evidence="5">NBRC 105644</strain>
    </source>
</reference>